<name>A0A0M7AYJ0_9HYPH</name>
<sequence>MLQPLKVVGVAPNPLQAGDVYPNLHRVNKCFFTGTPISMWDGME</sequence>
<dbReference type="Proteomes" id="UP000049983">
    <property type="component" value="Unassembled WGS sequence"/>
</dbReference>
<protein>
    <submittedName>
        <fullName evidence="1">Uncharacterized protein</fullName>
    </submittedName>
</protein>
<dbReference type="AlphaFoldDB" id="A0A0M7AYJ0"/>
<evidence type="ECO:0000313" key="1">
    <source>
        <dbReference type="EMBL" id="CTQ78960.1"/>
    </source>
</evidence>
<dbReference type="STRING" id="311410.LA5095_05589"/>
<keyword evidence="2" id="KW-1185">Reference proteome</keyword>
<organism evidence="1 2">
    <name type="scientific">Roseibium album</name>
    <dbReference type="NCBI Taxonomy" id="311410"/>
    <lineage>
        <taxon>Bacteria</taxon>
        <taxon>Pseudomonadati</taxon>
        <taxon>Pseudomonadota</taxon>
        <taxon>Alphaproteobacteria</taxon>
        <taxon>Hyphomicrobiales</taxon>
        <taxon>Stappiaceae</taxon>
        <taxon>Roseibium</taxon>
    </lineage>
</organism>
<dbReference type="EMBL" id="CXWC01000016">
    <property type="protein sequence ID" value="CTQ78960.1"/>
    <property type="molecule type" value="Genomic_DNA"/>
</dbReference>
<proteinExistence type="predicted"/>
<evidence type="ECO:0000313" key="2">
    <source>
        <dbReference type="Proteomes" id="UP000049983"/>
    </source>
</evidence>
<accession>A0A0M7AYJ0</accession>
<reference evidence="2" key="1">
    <citation type="submission" date="2015-07" db="EMBL/GenBank/DDBJ databases">
        <authorList>
            <person name="Rodrigo-Torres Lidia"/>
            <person name="Arahal R.David."/>
        </authorList>
    </citation>
    <scope>NUCLEOTIDE SEQUENCE [LARGE SCALE GENOMIC DNA]</scope>
    <source>
        <strain evidence="2">CECT 5096</strain>
    </source>
</reference>
<gene>
    <name evidence="1" type="ORF">LA5096_05943</name>
</gene>